<keyword evidence="1" id="KW-1133">Transmembrane helix</keyword>
<dbReference type="RefSeq" id="WP_307309867.1">
    <property type="nucleotide sequence ID" value="NZ_JAUSRE010000017.1"/>
</dbReference>
<organism evidence="2 3">
    <name type="scientific">Pseudarthrobacter enclensis</name>
    <dbReference type="NCBI Taxonomy" id="993070"/>
    <lineage>
        <taxon>Bacteria</taxon>
        <taxon>Bacillati</taxon>
        <taxon>Actinomycetota</taxon>
        <taxon>Actinomycetes</taxon>
        <taxon>Micrococcales</taxon>
        <taxon>Micrococcaceae</taxon>
        <taxon>Pseudarthrobacter</taxon>
    </lineage>
</organism>
<protein>
    <recommendedName>
        <fullName evidence="4">DUF4386 family protein</fullName>
    </recommendedName>
</protein>
<keyword evidence="1" id="KW-0472">Membrane</keyword>
<keyword evidence="1" id="KW-0812">Transmembrane</keyword>
<evidence type="ECO:0000256" key="1">
    <source>
        <dbReference type="SAM" id="Phobius"/>
    </source>
</evidence>
<evidence type="ECO:0008006" key="4">
    <source>
        <dbReference type="Google" id="ProtNLM"/>
    </source>
</evidence>
<name>A0ABT9RWB9_9MICC</name>
<gene>
    <name evidence="2" type="ORF">J2X98_003145</name>
</gene>
<proteinExistence type="predicted"/>
<keyword evidence="3" id="KW-1185">Reference proteome</keyword>
<dbReference type="Proteomes" id="UP001226577">
    <property type="component" value="Unassembled WGS sequence"/>
</dbReference>
<comment type="caution">
    <text evidence="2">The sequence shown here is derived from an EMBL/GenBank/DDBJ whole genome shotgun (WGS) entry which is preliminary data.</text>
</comment>
<dbReference type="Pfam" id="PF14329">
    <property type="entry name" value="DUF4386"/>
    <property type="match status" value="1"/>
</dbReference>
<accession>A0ABT9RWB9</accession>
<reference evidence="2 3" key="1">
    <citation type="submission" date="2023-07" db="EMBL/GenBank/DDBJ databases">
        <title>Sorghum-associated microbial communities from plants grown in Nebraska, USA.</title>
        <authorList>
            <person name="Schachtman D."/>
        </authorList>
    </citation>
    <scope>NUCLEOTIDE SEQUENCE [LARGE SCALE GENOMIC DNA]</scope>
    <source>
        <strain evidence="2 3">CC222</strain>
    </source>
</reference>
<feature type="transmembrane region" description="Helical" evidence="1">
    <location>
        <begin position="93"/>
        <end position="113"/>
    </location>
</feature>
<feature type="transmembrane region" description="Helical" evidence="1">
    <location>
        <begin position="66"/>
        <end position="86"/>
    </location>
</feature>
<evidence type="ECO:0000313" key="3">
    <source>
        <dbReference type="Proteomes" id="UP001226577"/>
    </source>
</evidence>
<sequence>MSELSWPKGPAWSSLYRIGGIAGLMVVIFGVAALALYAVNPPPVSGGEATLRFIADHKGSYIAQQLLWLVPSLFALIVFVALLIALLPASPSLAVLGFAVGGASWTALLAVPVTSEGTLSLVYLSDQYVGAADPSARSGFVAAAEAFVAENNTVSLAGVLTPLGIFLISLPMVRGALPHWTGWLGIVTGSLGLLSEALRFTAPALYAVYGPLLWAWFAVVGVSLLRLPARSEVPALSIPRRPQGSSRARRTA</sequence>
<feature type="transmembrane region" description="Helical" evidence="1">
    <location>
        <begin position="204"/>
        <end position="225"/>
    </location>
</feature>
<dbReference type="EMBL" id="JAUSRE010000017">
    <property type="protein sequence ID" value="MDP9889534.1"/>
    <property type="molecule type" value="Genomic_DNA"/>
</dbReference>
<dbReference type="InterPro" id="IPR025495">
    <property type="entry name" value="DUF4386"/>
</dbReference>
<feature type="transmembrane region" description="Helical" evidence="1">
    <location>
        <begin position="154"/>
        <end position="173"/>
    </location>
</feature>
<feature type="transmembrane region" description="Helical" evidence="1">
    <location>
        <begin position="21"/>
        <end position="39"/>
    </location>
</feature>
<evidence type="ECO:0000313" key="2">
    <source>
        <dbReference type="EMBL" id="MDP9889534.1"/>
    </source>
</evidence>